<reference evidence="3 4" key="1">
    <citation type="submission" date="2015-05" db="EMBL/GenBank/DDBJ databases">
        <authorList>
            <person name="Wang D.B."/>
            <person name="Wang M."/>
        </authorList>
    </citation>
    <scope>NUCLEOTIDE SEQUENCE [LARGE SCALE GENOMIC DNA]</scope>
    <source>
        <strain evidence="3">VL1</strain>
    </source>
</reference>
<dbReference type="PROSITE" id="PS50056">
    <property type="entry name" value="TYR_PHOSPHATASE_2"/>
    <property type="match status" value="1"/>
</dbReference>
<dbReference type="PANTHER" id="PTHR46588">
    <property type="entry name" value="SERINE/THREONINE/TYROSINE-INTERACTING PROTEIN"/>
    <property type="match status" value="1"/>
</dbReference>
<protein>
    <recommendedName>
        <fullName evidence="2">Tyrosine specific protein phosphatases domain-containing protein</fullName>
    </recommendedName>
</protein>
<dbReference type="InterPro" id="IPR029021">
    <property type="entry name" value="Prot-tyrosine_phosphatase-like"/>
</dbReference>
<evidence type="ECO:0000256" key="1">
    <source>
        <dbReference type="SAM" id="Phobius"/>
    </source>
</evidence>
<dbReference type="Pfam" id="PF00782">
    <property type="entry name" value="DSPc"/>
    <property type="match status" value="1"/>
</dbReference>
<dbReference type="GO" id="GO:0005737">
    <property type="term" value="C:cytoplasm"/>
    <property type="evidence" value="ECO:0007669"/>
    <property type="project" value="TreeGrafter"/>
</dbReference>
<keyword evidence="1" id="KW-1133">Transmembrane helix</keyword>
<organism evidence="3 4">
    <name type="scientific">Verticillium longisporum</name>
    <name type="common">Verticillium dahliae var. longisporum</name>
    <dbReference type="NCBI Taxonomy" id="100787"/>
    <lineage>
        <taxon>Eukaryota</taxon>
        <taxon>Fungi</taxon>
        <taxon>Dikarya</taxon>
        <taxon>Ascomycota</taxon>
        <taxon>Pezizomycotina</taxon>
        <taxon>Sordariomycetes</taxon>
        <taxon>Hypocreomycetidae</taxon>
        <taxon>Glomerellales</taxon>
        <taxon>Plectosphaerellaceae</taxon>
        <taxon>Verticillium</taxon>
    </lineage>
</organism>
<dbReference type="Gene3D" id="3.90.190.10">
    <property type="entry name" value="Protein tyrosine phosphatase superfamily"/>
    <property type="match status" value="1"/>
</dbReference>
<dbReference type="GO" id="GO:0005654">
    <property type="term" value="C:nucleoplasm"/>
    <property type="evidence" value="ECO:0007669"/>
    <property type="project" value="TreeGrafter"/>
</dbReference>
<dbReference type="GO" id="GO:0070372">
    <property type="term" value="P:regulation of ERK1 and ERK2 cascade"/>
    <property type="evidence" value="ECO:0007669"/>
    <property type="project" value="TreeGrafter"/>
</dbReference>
<evidence type="ECO:0000313" key="4">
    <source>
        <dbReference type="Proteomes" id="UP000044602"/>
    </source>
</evidence>
<proteinExistence type="predicted"/>
<dbReference type="InterPro" id="IPR052449">
    <property type="entry name" value="STYX-Interacting_Phosphatase"/>
</dbReference>
<evidence type="ECO:0000259" key="2">
    <source>
        <dbReference type="PROSITE" id="PS50056"/>
    </source>
</evidence>
<dbReference type="InterPro" id="IPR000340">
    <property type="entry name" value="Dual-sp_phosphatase_cat-dom"/>
</dbReference>
<dbReference type="STRING" id="100787.A0A0G4L747"/>
<dbReference type="SMR" id="A0A0G4L747"/>
<feature type="transmembrane region" description="Helical" evidence="1">
    <location>
        <begin position="208"/>
        <end position="230"/>
    </location>
</feature>
<keyword evidence="1" id="KW-0472">Membrane</keyword>
<sequence length="322" mass="35432">MGDLPMIGMPGGFSKSVMAAAPYESRPPSPPYIHVPLSSLREMTLDPFLGNLATLGITAAEYSIITNNGTPQQASDPTEEWTYESRREAQAVVDWLYLGPHSASRDRAFLEREGITMILAVGYASDITKPSTHVMLGPTAATRALGIKMDRVDVKSMHSLTRVYTTAAKKINDHILEVHRSQADSGAVVPHRRGKVLVVCESGNDRSAMVVTAYLMVMFGLDLITTVSYVTMKRFSAMYDEDSKRLLVAWHDILAAQRSVTAQAMASTACKDARSEPRKRGIEMMFDGHQCGGSGQDETMDRNDDESRFGNRKFVPFMDTGN</sequence>
<dbReference type="Proteomes" id="UP000044602">
    <property type="component" value="Unassembled WGS sequence"/>
</dbReference>
<accession>A0A0G4L747</accession>
<dbReference type="PANTHER" id="PTHR46588:SF1">
    <property type="entry name" value="SERINE_THREONINE_TYROSINE-INTERACTING PROTEIN"/>
    <property type="match status" value="1"/>
</dbReference>
<dbReference type="EMBL" id="CVQH01008890">
    <property type="protein sequence ID" value="CRK17786.1"/>
    <property type="molecule type" value="Genomic_DNA"/>
</dbReference>
<dbReference type="GO" id="GO:1990444">
    <property type="term" value="F:F-box domain binding"/>
    <property type="evidence" value="ECO:0007669"/>
    <property type="project" value="TreeGrafter"/>
</dbReference>
<dbReference type="CDD" id="cd14498">
    <property type="entry name" value="DSP"/>
    <property type="match status" value="1"/>
</dbReference>
<dbReference type="AlphaFoldDB" id="A0A0G4L747"/>
<dbReference type="SUPFAM" id="SSF52799">
    <property type="entry name" value="(Phosphotyrosine protein) phosphatases II"/>
    <property type="match status" value="1"/>
</dbReference>
<feature type="domain" description="Tyrosine specific protein phosphatases" evidence="2">
    <location>
        <begin position="169"/>
        <end position="245"/>
    </location>
</feature>
<name>A0A0G4L747_VERLO</name>
<gene>
    <name evidence="3" type="ORF">BN1708_003064</name>
</gene>
<keyword evidence="1" id="KW-0812">Transmembrane</keyword>
<evidence type="ECO:0000313" key="3">
    <source>
        <dbReference type="EMBL" id="CRK17786.1"/>
    </source>
</evidence>
<keyword evidence="4" id="KW-1185">Reference proteome</keyword>
<dbReference type="InterPro" id="IPR000387">
    <property type="entry name" value="Tyr_Pase_dom"/>
</dbReference>
<dbReference type="GO" id="GO:0062026">
    <property type="term" value="P:negative regulation of SCF-dependent proteasomal ubiquitin-dependent catabolic process"/>
    <property type="evidence" value="ECO:0007669"/>
    <property type="project" value="TreeGrafter"/>
</dbReference>